<dbReference type="Gene3D" id="2.130.10.10">
    <property type="entry name" value="YVTN repeat-like/Quinoprotein amine dehydrogenase"/>
    <property type="match status" value="1"/>
</dbReference>
<dbReference type="EMBL" id="QMDW01000007">
    <property type="protein sequence ID" value="RJX50197.1"/>
    <property type="molecule type" value="Genomic_DNA"/>
</dbReference>
<dbReference type="SUPFAM" id="SSF50974">
    <property type="entry name" value="Nitrous oxide reductase, N-terminal domain"/>
    <property type="match status" value="1"/>
</dbReference>
<proteinExistence type="predicted"/>
<evidence type="ECO:0000256" key="1">
    <source>
        <dbReference type="SAM" id="MobiDB-lite"/>
    </source>
</evidence>
<evidence type="ECO:0000313" key="3">
    <source>
        <dbReference type="Proteomes" id="UP000281564"/>
    </source>
</evidence>
<gene>
    <name evidence="2" type="ORF">DP106_06360</name>
</gene>
<reference evidence="2 3" key="1">
    <citation type="submission" date="2018-06" db="EMBL/GenBank/DDBJ databases">
        <title>Halonotius sp. F13-13 a new haloarchaeeon isolated from a solar saltern from Isla Cristina, Huelva, Spain.</title>
        <authorList>
            <person name="Duran-Viseras A."/>
            <person name="Sanchez-Porro C."/>
            <person name="Ventosa A."/>
        </authorList>
    </citation>
    <scope>NUCLEOTIDE SEQUENCE [LARGE SCALE GENOMIC DNA]</scope>
    <source>
        <strain evidence="2 3">CECT 7525</strain>
    </source>
</reference>
<dbReference type="OrthoDB" id="322576at2157"/>
<keyword evidence="3" id="KW-1185">Reference proteome</keyword>
<sequence>MTSGATAGAVATAGCAGDGDSEANDDTQSQATERSTVFVFNTGDGTVSLIDPASNEVVGSGAIGLSSSFPSNQYTPDLTDGSEGVLWLNVEHGVGALTAGTLDEVAHVDTGSSANWQEQTPDGDYLVVSAREPSRMNYRIDADRWSTTVGEVVGIDHAAGEIIERIDMGSSPYGTTAGTVRPTTDSTSTMGVTLARLGLAASTAETTYCIGNCACGHTLEADQ</sequence>
<dbReference type="Proteomes" id="UP000281564">
    <property type="component" value="Unassembled WGS sequence"/>
</dbReference>
<dbReference type="InterPro" id="IPR015943">
    <property type="entry name" value="WD40/YVTN_repeat-like_dom_sf"/>
</dbReference>
<accession>A0A3A6Q342</accession>
<organism evidence="2 3">
    <name type="scientific">Halonotius pteroides</name>
    <dbReference type="NCBI Taxonomy" id="268735"/>
    <lineage>
        <taxon>Archaea</taxon>
        <taxon>Methanobacteriati</taxon>
        <taxon>Methanobacteriota</taxon>
        <taxon>Stenosarchaea group</taxon>
        <taxon>Halobacteria</taxon>
        <taxon>Halobacteriales</taxon>
        <taxon>Haloferacaceae</taxon>
        <taxon>Halonotius</taxon>
    </lineage>
</organism>
<feature type="region of interest" description="Disordered" evidence="1">
    <location>
        <begin position="1"/>
        <end position="32"/>
    </location>
</feature>
<name>A0A3A6Q342_9EURY</name>
<dbReference type="InterPro" id="IPR011045">
    <property type="entry name" value="N2O_reductase_N"/>
</dbReference>
<protein>
    <submittedName>
        <fullName evidence="2">Uncharacterized protein</fullName>
    </submittedName>
</protein>
<feature type="compositionally biased region" description="Low complexity" evidence="1">
    <location>
        <begin position="1"/>
        <end position="15"/>
    </location>
</feature>
<evidence type="ECO:0000313" key="2">
    <source>
        <dbReference type="EMBL" id="RJX50197.1"/>
    </source>
</evidence>
<comment type="caution">
    <text evidence="2">The sequence shown here is derived from an EMBL/GenBank/DDBJ whole genome shotgun (WGS) entry which is preliminary data.</text>
</comment>
<dbReference type="AlphaFoldDB" id="A0A3A6Q342"/>